<dbReference type="InterPro" id="IPR046348">
    <property type="entry name" value="SIS_dom_sf"/>
</dbReference>
<dbReference type="Pfam" id="PF13580">
    <property type="entry name" value="SIS_2"/>
    <property type="match status" value="1"/>
</dbReference>
<keyword evidence="2" id="KW-0413">Isomerase</keyword>
<evidence type="ECO:0000313" key="3">
    <source>
        <dbReference type="Proteomes" id="UP000199182"/>
    </source>
</evidence>
<sequence>MIKERTARLTEDFFNRHPGLEAARPEIVAACELLISAFRAGNKLLVCGNGGSCADSERIAGALMKSFTLRRHLPKTEVKRFTDAYGETGEMLAETLQGALPAIALSGSGTLCSALSNEAELTLIYAQQVLGYAKPGDVLLGICTSGNAQNVCFAMMTAKTLGAGGIALTGRDGGRLASLADCSIIVPGQEKYRIQEEHLAVCNLMGLYVESEMFEE</sequence>
<dbReference type="OrthoDB" id="9781311at2"/>
<dbReference type="PANTHER" id="PTHR30390">
    <property type="entry name" value="SEDOHEPTULOSE 7-PHOSPHATE ISOMERASE / DNAA INITIATOR-ASSOCIATING FACTOR FOR REPLICATION INITIATION"/>
    <property type="match status" value="1"/>
</dbReference>
<dbReference type="PROSITE" id="PS51464">
    <property type="entry name" value="SIS"/>
    <property type="match status" value="1"/>
</dbReference>
<organism evidence="2 3">
    <name type="scientific">Acetanaerobacterium elongatum</name>
    <dbReference type="NCBI Taxonomy" id="258515"/>
    <lineage>
        <taxon>Bacteria</taxon>
        <taxon>Bacillati</taxon>
        <taxon>Bacillota</taxon>
        <taxon>Clostridia</taxon>
        <taxon>Eubacteriales</taxon>
        <taxon>Oscillospiraceae</taxon>
        <taxon>Acetanaerobacterium</taxon>
    </lineage>
</organism>
<dbReference type="RefSeq" id="WP_092639403.1">
    <property type="nucleotide sequence ID" value="NZ_FNID01000012.1"/>
</dbReference>
<dbReference type="GO" id="GO:0016853">
    <property type="term" value="F:isomerase activity"/>
    <property type="evidence" value="ECO:0007669"/>
    <property type="project" value="UniProtKB-KW"/>
</dbReference>
<dbReference type="InterPro" id="IPR035461">
    <property type="entry name" value="GmhA/DiaA"/>
</dbReference>
<dbReference type="SUPFAM" id="SSF53697">
    <property type="entry name" value="SIS domain"/>
    <property type="match status" value="1"/>
</dbReference>
<feature type="domain" description="SIS" evidence="1">
    <location>
        <begin position="34"/>
        <end position="216"/>
    </location>
</feature>
<protein>
    <submittedName>
        <fullName evidence="2">D-sedoheptulose 7-phosphate isomerase</fullName>
    </submittedName>
</protein>
<accession>A0A1G9Z012</accession>
<dbReference type="Proteomes" id="UP000199182">
    <property type="component" value="Unassembled WGS sequence"/>
</dbReference>
<evidence type="ECO:0000259" key="1">
    <source>
        <dbReference type="PROSITE" id="PS51464"/>
    </source>
</evidence>
<dbReference type="CDD" id="cd05006">
    <property type="entry name" value="SIS_GmhA"/>
    <property type="match status" value="1"/>
</dbReference>
<dbReference type="Gene3D" id="3.40.50.10490">
    <property type="entry name" value="Glucose-6-phosphate isomerase like protein, domain 1"/>
    <property type="match status" value="1"/>
</dbReference>
<dbReference type="STRING" id="258515.SAMN05192585_11219"/>
<dbReference type="InterPro" id="IPR001347">
    <property type="entry name" value="SIS_dom"/>
</dbReference>
<keyword evidence="3" id="KW-1185">Reference proteome</keyword>
<gene>
    <name evidence="2" type="ORF">SAMN05192585_11219</name>
</gene>
<dbReference type="EMBL" id="FNID01000012">
    <property type="protein sequence ID" value="SDN13946.1"/>
    <property type="molecule type" value="Genomic_DNA"/>
</dbReference>
<dbReference type="AlphaFoldDB" id="A0A1G9Z012"/>
<proteinExistence type="predicted"/>
<name>A0A1G9Z012_9FIRM</name>
<reference evidence="2 3" key="1">
    <citation type="submission" date="2016-10" db="EMBL/GenBank/DDBJ databases">
        <authorList>
            <person name="de Groot N.N."/>
        </authorList>
    </citation>
    <scope>NUCLEOTIDE SEQUENCE [LARGE SCALE GENOMIC DNA]</scope>
    <source>
        <strain evidence="2 3">CGMCC 1.5012</strain>
    </source>
</reference>
<dbReference type="InterPro" id="IPR050099">
    <property type="entry name" value="SIS_GmhA/DiaA_subfam"/>
</dbReference>
<evidence type="ECO:0000313" key="2">
    <source>
        <dbReference type="EMBL" id="SDN13946.1"/>
    </source>
</evidence>
<dbReference type="GO" id="GO:1901135">
    <property type="term" value="P:carbohydrate derivative metabolic process"/>
    <property type="evidence" value="ECO:0007669"/>
    <property type="project" value="InterPro"/>
</dbReference>
<dbReference type="GO" id="GO:0097367">
    <property type="term" value="F:carbohydrate derivative binding"/>
    <property type="evidence" value="ECO:0007669"/>
    <property type="project" value="InterPro"/>
</dbReference>